<evidence type="ECO:0000256" key="3">
    <source>
        <dbReference type="SAM" id="MobiDB-lite"/>
    </source>
</evidence>
<evidence type="ECO:0000256" key="1">
    <source>
        <dbReference type="ARBA" id="ARBA00004123"/>
    </source>
</evidence>
<comment type="caution">
    <text evidence="5">The sequence shown here is derived from an EMBL/GenBank/DDBJ whole genome shotgun (WGS) entry which is preliminary data.</text>
</comment>
<dbReference type="Proteomes" id="UP000054815">
    <property type="component" value="Unassembled WGS sequence"/>
</dbReference>
<name>A0A0V0Y463_TRIPS</name>
<dbReference type="GO" id="GO:0017054">
    <property type="term" value="C:negative cofactor 2 complex"/>
    <property type="evidence" value="ECO:0007669"/>
    <property type="project" value="TreeGrafter"/>
</dbReference>
<dbReference type="Pfam" id="PF00808">
    <property type="entry name" value="CBFD_NFYB_HMF"/>
    <property type="match status" value="1"/>
</dbReference>
<dbReference type="InterPro" id="IPR050568">
    <property type="entry name" value="Transcr_DNA_Rep_Reg"/>
</dbReference>
<dbReference type="GO" id="GO:0046982">
    <property type="term" value="F:protein heterodimerization activity"/>
    <property type="evidence" value="ECO:0007669"/>
    <property type="project" value="InterPro"/>
</dbReference>
<feature type="domain" description="Transcription factor CBF/NF-Y/archaeal histone" evidence="4">
    <location>
        <begin position="26"/>
        <end position="88"/>
    </location>
</feature>
<accession>A0A0V0Y463</accession>
<evidence type="ECO:0000313" key="5">
    <source>
        <dbReference type="EMBL" id="KRX94802.1"/>
    </source>
</evidence>
<sequence length="169" mass="18984">LIRCVLSVSITMADSKIMCHTRRRARIPPVKVKRVLQSNEEVGKMSNAIPILFSQLLEHFIEQLLIKADEVANGLSVKTLTPVHIKFAALREPTFSFLNPLLAEFGDYSKDRRAISLLEPHSSGSLLIQQPSIKRFKRSNSVDCISDDGNDDDDDDDDDDDKHPAELNN</sequence>
<dbReference type="PANTHER" id="PTHR10252:SF5">
    <property type="entry name" value="DR1-ASSOCIATED COREPRESSOR"/>
    <property type="match status" value="1"/>
</dbReference>
<dbReference type="InterPro" id="IPR003958">
    <property type="entry name" value="CBFA_NFYB_domain"/>
</dbReference>
<feature type="region of interest" description="Disordered" evidence="3">
    <location>
        <begin position="141"/>
        <end position="169"/>
    </location>
</feature>
<evidence type="ECO:0000313" key="6">
    <source>
        <dbReference type="Proteomes" id="UP000054815"/>
    </source>
</evidence>
<dbReference type="GO" id="GO:0016251">
    <property type="term" value="F:RNA polymerase II general transcription initiation factor activity"/>
    <property type="evidence" value="ECO:0007669"/>
    <property type="project" value="TreeGrafter"/>
</dbReference>
<dbReference type="CDD" id="cd22906">
    <property type="entry name" value="HFD_DRAP1"/>
    <property type="match status" value="1"/>
</dbReference>
<organism evidence="5 6">
    <name type="scientific">Trichinella pseudospiralis</name>
    <name type="common">Parasitic roundworm</name>
    <dbReference type="NCBI Taxonomy" id="6337"/>
    <lineage>
        <taxon>Eukaryota</taxon>
        <taxon>Metazoa</taxon>
        <taxon>Ecdysozoa</taxon>
        <taxon>Nematoda</taxon>
        <taxon>Enoplea</taxon>
        <taxon>Dorylaimia</taxon>
        <taxon>Trichinellida</taxon>
        <taxon>Trichinellidae</taxon>
        <taxon>Trichinella</taxon>
    </lineage>
</organism>
<evidence type="ECO:0000259" key="4">
    <source>
        <dbReference type="Pfam" id="PF00808"/>
    </source>
</evidence>
<protein>
    <submittedName>
        <fullName evidence="5">Dr1-associated corepressor</fullName>
    </submittedName>
</protein>
<reference evidence="5 6" key="1">
    <citation type="submission" date="2015-01" db="EMBL/GenBank/DDBJ databases">
        <title>Evolution of Trichinella species and genotypes.</title>
        <authorList>
            <person name="Korhonen P.K."/>
            <person name="Edoardo P."/>
            <person name="Giuseppe L.R."/>
            <person name="Gasser R.B."/>
        </authorList>
    </citation>
    <scope>NUCLEOTIDE SEQUENCE [LARGE SCALE GENOMIC DNA]</scope>
    <source>
        <strain evidence="5">ISS141</strain>
    </source>
</reference>
<dbReference type="STRING" id="6337.A0A0V0Y463"/>
<feature type="compositionally biased region" description="Acidic residues" evidence="3">
    <location>
        <begin position="145"/>
        <end position="160"/>
    </location>
</feature>
<dbReference type="SUPFAM" id="SSF47113">
    <property type="entry name" value="Histone-fold"/>
    <property type="match status" value="1"/>
</dbReference>
<dbReference type="EMBL" id="JYDU01000066">
    <property type="protein sequence ID" value="KRX94802.1"/>
    <property type="molecule type" value="Genomic_DNA"/>
</dbReference>
<proteinExistence type="predicted"/>
<dbReference type="PANTHER" id="PTHR10252">
    <property type="entry name" value="HISTONE-LIKE TRANSCRIPTION FACTOR CCAAT-RELATED"/>
    <property type="match status" value="1"/>
</dbReference>
<dbReference type="InterPro" id="IPR009072">
    <property type="entry name" value="Histone-fold"/>
</dbReference>
<gene>
    <name evidence="5" type="primary">DRAP1</name>
    <name evidence="5" type="ORF">T4E_801</name>
</gene>
<evidence type="ECO:0000256" key="2">
    <source>
        <dbReference type="ARBA" id="ARBA00023242"/>
    </source>
</evidence>
<dbReference type="AlphaFoldDB" id="A0A0V0Y463"/>
<keyword evidence="2" id="KW-0539">Nucleus</keyword>
<comment type="subcellular location">
    <subcellularLocation>
        <location evidence="1">Nucleus</location>
    </subcellularLocation>
</comment>
<dbReference type="Gene3D" id="1.10.20.10">
    <property type="entry name" value="Histone, subunit A"/>
    <property type="match status" value="1"/>
</dbReference>
<dbReference type="GO" id="GO:0001046">
    <property type="term" value="F:core promoter sequence-specific DNA binding"/>
    <property type="evidence" value="ECO:0007669"/>
    <property type="project" value="TreeGrafter"/>
</dbReference>
<feature type="non-terminal residue" evidence="5">
    <location>
        <position position="1"/>
    </location>
</feature>